<dbReference type="Gene3D" id="2.160.10.10">
    <property type="entry name" value="Hexapeptide repeat proteins"/>
    <property type="match status" value="1"/>
</dbReference>
<dbReference type="SUPFAM" id="SSF51161">
    <property type="entry name" value="Trimeric LpxA-like enzymes"/>
    <property type="match status" value="1"/>
</dbReference>
<dbReference type="EMBL" id="JNVC02000001">
    <property type="protein sequence ID" value="KEZ54487.1"/>
    <property type="molecule type" value="Genomic_DNA"/>
</dbReference>
<dbReference type="InterPro" id="IPR001451">
    <property type="entry name" value="Hexapep"/>
</dbReference>
<dbReference type="RefSeq" id="WP_029280902.1">
    <property type="nucleotide sequence ID" value="NZ_JNVC02000001.1"/>
</dbReference>
<dbReference type="STRING" id="246786.GS18_0206170"/>
<protein>
    <submittedName>
        <fullName evidence="1">Galacturonic acid acetylase</fullName>
    </submittedName>
</protein>
<name>A0A084H4H5_METID</name>
<dbReference type="OrthoDB" id="9782926at2"/>
<proteinExistence type="predicted"/>
<gene>
    <name evidence="1" type="ORF">GS18_0206170</name>
</gene>
<sequence length="207" mass="23435">MFNIAYKICREVVTQSKNRGLKIAFIMNLSHLKGITRGLFYKIIYPKNIKSTIYSMQQNSKIEIFNKNSSLNIGKYVFIRKNASVRLDFNAELVIEEKVFINDNCIINCVNKITIGSKTKIGPNVCINDHDHNFKNESDQHLIKGEVHIGKNVWIGANAVILKDTWIGDHSVIAAGSVVKGLVPENTLFMNDRTNKLKNIKQKTIAT</sequence>
<dbReference type="AlphaFoldDB" id="A0A084H4H5"/>
<dbReference type="PANTHER" id="PTHR23416">
    <property type="entry name" value="SIALIC ACID SYNTHASE-RELATED"/>
    <property type="match status" value="1"/>
</dbReference>
<dbReference type="Proteomes" id="UP000028549">
    <property type="component" value="Unassembled WGS sequence"/>
</dbReference>
<dbReference type="CDD" id="cd04647">
    <property type="entry name" value="LbH_MAT_like"/>
    <property type="match status" value="1"/>
</dbReference>
<reference evidence="1 2" key="1">
    <citation type="journal article" date="2005" name="Int. J. Syst. Evol. Microbiol.">
        <title>Bacillus cibi sp. nov., isolated from jeotgal, a traditional Korean fermented seafood.</title>
        <authorList>
            <person name="Yoon J.H."/>
            <person name="Lee C.H."/>
            <person name="Oh T.K."/>
        </authorList>
    </citation>
    <scope>NUCLEOTIDE SEQUENCE [LARGE SCALE GENOMIC DNA]</scope>
    <source>
        <strain evidence="1 2">DSM 16189</strain>
    </source>
</reference>
<dbReference type="Pfam" id="PF00132">
    <property type="entry name" value="Hexapep"/>
    <property type="match status" value="1"/>
</dbReference>
<comment type="caution">
    <text evidence="1">The sequence shown here is derived from an EMBL/GenBank/DDBJ whole genome shotgun (WGS) entry which is preliminary data.</text>
</comment>
<accession>A0A084H4H5</accession>
<organism evidence="1 2">
    <name type="scientific">Metabacillus indicus</name>
    <name type="common">Bacillus indicus</name>
    <dbReference type="NCBI Taxonomy" id="246786"/>
    <lineage>
        <taxon>Bacteria</taxon>
        <taxon>Bacillati</taxon>
        <taxon>Bacillota</taxon>
        <taxon>Bacilli</taxon>
        <taxon>Bacillales</taxon>
        <taxon>Bacillaceae</taxon>
        <taxon>Metabacillus</taxon>
    </lineage>
</organism>
<dbReference type="InterPro" id="IPR051159">
    <property type="entry name" value="Hexapeptide_acetyltransf"/>
</dbReference>
<keyword evidence="2" id="KW-1185">Reference proteome</keyword>
<evidence type="ECO:0000313" key="1">
    <source>
        <dbReference type="EMBL" id="KEZ54487.1"/>
    </source>
</evidence>
<evidence type="ECO:0000313" key="2">
    <source>
        <dbReference type="Proteomes" id="UP000028549"/>
    </source>
</evidence>
<dbReference type="InterPro" id="IPR011004">
    <property type="entry name" value="Trimer_LpxA-like_sf"/>
</dbReference>